<dbReference type="InterPro" id="IPR008475">
    <property type="entry name" value="PLipase_C_C"/>
</dbReference>
<dbReference type="InterPro" id="IPR017850">
    <property type="entry name" value="Alkaline_phosphatase_core_sf"/>
</dbReference>
<evidence type="ECO:0000256" key="3">
    <source>
        <dbReference type="ARBA" id="ARBA00012018"/>
    </source>
</evidence>
<evidence type="ECO:0000256" key="1">
    <source>
        <dbReference type="ARBA" id="ARBA00004191"/>
    </source>
</evidence>
<dbReference type="PROSITE" id="PS51318">
    <property type="entry name" value="TAT"/>
    <property type="match status" value="1"/>
</dbReference>
<dbReference type="GO" id="GO:0016042">
    <property type="term" value="P:lipid catabolic process"/>
    <property type="evidence" value="ECO:0007669"/>
    <property type="project" value="InterPro"/>
</dbReference>
<proteinExistence type="inferred from homology"/>
<dbReference type="EC" id="3.1.4.3" evidence="3"/>
<comment type="subcellular location">
    <subcellularLocation>
        <location evidence="1">Secreted</location>
        <location evidence="1">Cell wall</location>
    </subcellularLocation>
</comment>
<reference evidence="10" key="1">
    <citation type="submission" date="2024-07" db="EMBL/GenBank/DDBJ databases">
        <authorList>
            <person name="Yu S.T."/>
        </authorList>
    </citation>
    <scope>NUCLEOTIDE SEQUENCE</scope>
    <source>
        <strain evidence="10">Y1</strain>
    </source>
</reference>
<feature type="signal peptide" evidence="8">
    <location>
        <begin position="1"/>
        <end position="21"/>
    </location>
</feature>
<dbReference type="PANTHER" id="PTHR31956:SF1">
    <property type="entry name" value="NON-SPECIFIC PHOSPHOLIPASE C1"/>
    <property type="match status" value="1"/>
</dbReference>
<dbReference type="NCBIfam" id="TIGR03396">
    <property type="entry name" value="PC_PLC"/>
    <property type="match status" value="1"/>
</dbReference>
<dbReference type="RefSeq" id="WP_369184762.1">
    <property type="nucleotide sequence ID" value="NZ_CP163445.1"/>
</dbReference>
<dbReference type="InterPro" id="IPR019546">
    <property type="entry name" value="TAT_signal_bac_arc"/>
</dbReference>
<name>A0AB39TTC6_9ACTN</name>
<comment type="catalytic activity">
    <reaction evidence="7">
        <text>a 1,2-diacyl-sn-glycero-3-phosphocholine + H2O = phosphocholine + a 1,2-diacyl-sn-glycerol + H(+)</text>
        <dbReference type="Rhea" id="RHEA:10604"/>
        <dbReference type="ChEBI" id="CHEBI:15377"/>
        <dbReference type="ChEBI" id="CHEBI:15378"/>
        <dbReference type="ChEBI" id="CHEBI:17815"/>
        <dbReference type="ChEBI" id="CHEBI:57643"/>
        <dbReference type="ChEBI" id="CHEBI:295975"/>
        <dbReference type="EC" id="3.1.4.3"/>
    </reaction>
    <physiologicalReaction direction="left-to-right" evidence="7">
        <dbReference type="Rhea" id="RHEA:10605"/>
    </physiologicalReaction>
</comment>
<evidence type="ECO:0000256" key="4">
    <source>
        <dbReference type="ARBA" id="ARBA00022512"/>
    </source>
</evidence>
<dbReference type="Pfam" id="PF05506">
    <property type="entry name" value="PLipase_C_C"/>
    <property type="match status" value="2"/>
</dbReference>
<feature type="domain" description="Bacterial phospholipase C C-terminal" evidence="9">
    <location>
        <begin position="575"/>
        <end position="656"/>
    </location>
</feature>
<keyword evidence="4" id="KW-0964">Secreted</keyword>
<dbReference type="AlphaFoldDB" id="A0AB39TTC6"/>
<keyword evidence="8" id="KW-0732">Signal</keyword>
<dbReference type="NCBIfam" id="TIGR01409">
    <property type="entry name" value="TAT_signal_seq"/>
    <property type="match status" value="1"/>
</dbReference>
<evidence type="ECO:0000313" key="10">
    <source>
        <dbReference type="EMBL" id="XDQ82361.1"/>
    </source>
</evidence>
<comment type="similarity">
    <text evidence="2">Belongs to the bacterial phospholipase C family.</text>
</comment>
<organism evidence="10">
    <name type="scientific">Streptomyces sp. Y1</name>
    <dbReference type="NCBI Taxonomy" id="3238634"/>
    <lineage>
        <taxon>Bacteria</taxon>
        <taxon>Bacillati</taxon>
        <taxon>Actinomycetota</taxon>
        <taxon>Actinomycetes</taxon>
        <taxon>Kitasatosporales</taxon>
        <taxon>Streptomycetaceae</taxon>
        <taxon>Streptomyces</taxon>
    </lineage>
</organism>
<gene>
    <name evidence="10" type="ORF">AB2U05_29700</name>
</gene>
<dbReference type="Gene3D" id="2.60.120.260">
    <property type="entry name" value="Galactose-binding domain-like"/>
    <property type="match status" value="1"/>
</dbReference>
<keyword evidence="4" id="KW-0134">Cell wall</keyword>
<dbReference type="InterPro" id="IPR017767">
    <property type="entry name" value="PC-PLC"/>
</dbReference>
<feature type="domain" description="Bacterial phospholipase C C-terminal" evidence="9">
    <location>
        <begin position="474"/>
        <end position="562"/>
    </location>
</feature>
<evidence type="ECO:0000256" key="5">
    <source>
        <dbReference type="ARBA" id="ARBA00022801"/>
    </source>
</evidence>
<evidence type="ECO:0000256" key="8">
    <source>
        <dbReference type="SAM" id="SignalP"/>
    </source>
</evidence>
<keyword evidence="6" id="KW-0843">Virulence</keyword>
<evidence type="ECO:0000256" key="7">
    <source>
        <dbReference type="ARBA" id="ARBA00048421"/>
    </source>
</evidence>
<dbReference type="GO" id="GO:0034480">
    <property type="term" value="F:phosphatidylcholine phospholipase C activity"/>
    <property type="evidence" value="ECO:0007669"/>
    <property type="project" value="UniProtKB-EC"/>
</dbReference>
<evidence type="ECO:0000259" key="9">
    <source>
        <dbReference type="Pfam" id="PF05506"/>
    </source>
</evidence>
<dbReference type="InterPro" id="IPR006311">
    <property type="entry name" value="TAT_signal"/>
</dbReference>
<keyword evidence="5" id="KW-0378">Hydrolase</keyword>
<feature type="chain" id="PRO_5044327736" description="phospholipase C" evidence="8">
    <location>
        <begin position="22"/>
        <end position="819"/>
    </location>
</feature>
<dbReference type="Pfam" id="PF04185">
    <property type="entry name" value="Phosphoesterase"/>
    <property type="match status" value="1"/>
</dbReference>
<accession>A0AB39TTC6</accession>
<evidence type="ECO:0000256" key="2">
    <source>
        <dbReference type="ARBA" id="ARBA00009717"/>
    </source>
</evidence>
<dbReference type="InterPro" id="IPR007312">
    <property type="entry name" value="Phosphoesterase"/>
</dbReference>
<evidence type="ECO:0000256" key="6">
    <source>
        <dbReference type="ARBA" id="ARBA00023026"/>
    </source>
</evidence>
<dbReference type="Gene3D" id="3.40.720.10">
    <property type="entry name" value="Alkaline Phosphatase, subunit A"/>
    <property type="match status" value="1"/>
</dbReference>
<dbReference type="EMBL" id="CP163445">
    <property type="protein sequence ID" value="XDQ82361.1"/>
    <property type="molecule type" value="Genomic_DNA"/>
</dbReference>
<sequence length="819" mass="86308">MTPVSRRSFMGFAAAAAGATAAFSVLPESLQKAVAAPAATGTINDVQHVVIFMQENRAFDHYYGTMNGVRGFGDRNAVNLPSGKSVFHQPYSNADGYILPFRMDTGTTSATCANAPAMSYPVDTAIWHGGKYDAWNTARTPGLGMGYFNRADLPFYYALADAFTICDHYFCSTLTQTNPNRLHLFTGSNGLSVGQSAVLDNTEPAAGFSWTTYAERLEAAGISWKVYQQSDNFDDNALAWFANFKNAKAGSPLHDKGMATVPDLVAAFQKDVDAGTLPQVSWIVAPTALSEHANYKPAYGEDLSARLLKVLAANQAVWSQTAFILNYDENGGFFDHVPPPVPPATATQGISSVSTAGEVSGGQAIGMGPRVPLIVVSPWTRGGYVNSQVFDHTSVIRFLEKRFGVQEPNISAWRRAVSGDLTSVFGFSGQDATWPTLPDTSTYVSGADTQCGTLPAPVVPATQAMPAQEPGTRPARALPWQPNANGRTDCAGGKFWIDMTNTGTAGVVYYVYPNAYRTDGPWLYTVGAGATVSDNWVAGTPTGAYDLSLYGPNGFHRRFAGNRTTACASGAALVEVASGYDTVGSKLQLAFTNTGGAAAVLTVTDHTYGTGGPWTYTVPAGTRTPVSASFATKSGWYDLTVTADTGDGFLRRLAGHIETGTDGITDPGPGGAPAATLVNGTFEAGSLTGWTVAGSASATTTATHSGTYAAMVGATTPTNGDSSVSQTFTAPSGTTRLSFWYRMTTNDTVAYDWATASLTDNTTGTSTTVLPKTCTDMTSWAQVTAAVTAGHSYTLTLTNHDDDYSGDATYTLYDDVTLS</sequence>
<dbReference type="PANTHER" id="PTHR31956">
    <property type="entry name" value="NON-SPECIFIC PHOSPHOLIPASE C4-RELATED"/>
    <property type="match status" value="1"/>
</dbReference>
<protein>
    <recommendedName>
        <fullName evidence="3">phospholipase C</fullName>
        <ecNumber evidence="3">3.1.4.3</ecNumber>
    </recommendedName>
</protein>